<evidence type="ECO:0000313" key="3">
    <source>
        <dbReference type="Proteomes" id="UP001430953"/>
    </source>
</evidence>
<organism evidence="2 3">
    <name type="scientific">Cardiocondyla obscurior</name>
    <dbReference type="NCBI Taxonomy" id="286306"/>
    <lineage>
        <taxon>Eukaryota</taxon>
        <taxon>Metazoa</taxon>
        <taxon>Ecdysozoa</taxon>
        <taxon>Arthropoda</taxon>
        <taxon>Hexapoda</taxon>
        <taxon>Insecta</taxon>
        <taxon>Pterygota</taxon>
        <taxon>Neoptera</taxon>
        <taxon>Endopterygota</taxon>
        <taxon>Hymenoptera</taxon>
        <taxon>Apocrita</taxon>
        <taxon>Aculeata</taxon>
        <taxon>Formicoidea</taxon>
        <taxon>Formicidae</taxon>
        <taxon>Myrmicinae</taxon>
        <taxon>Cardiocondyla</taxon>
    </lineage>
</organism>
<feature type="compositionally biased region" description="Pro residues" evidence="1">
    <location>
        <begin position="165"/>
        <end position="175"/>
    </location>
</feature>
<feature type="region of interest" description="Disordered" evidence="1">
    <location>
        <begin position="118"/>
        <end position="230"/>
    </location>
</feature>
<dbReference type="Proteomes" id="UP001430953">
    <property type="component" value="Unassembled WGS sequence"/>
</dbReference>
<sequence>MYFVFNSINEIGTVEQRSSAARRGAWRNIVQHRDLFFVRSSCFLSFAIQSLLNLFARFTLAAKENERNGAGQVPAGGCSSPLRAASPENSKKVRRGRLNSRRKLRRAFSTLRLVPRRQIGGRIDRGSPSQRRGRNNISPGAVARRENRSCRDGESVRNGTERPGPARPGPAPLIPPADQKGKKRNDEVPTHAARYLTGQSISLSREIIPGGDGGVNHTFRPDNYSLPPSP</sequence>
<feature type="region of interest" description="Disordered" evidence="1">
    <location>
        <begin position="67"/>
        <end position="101"/>
    </location>
</feature>
<dbReference type="EMBL" id="JADYXP020000003">
    <property type="protein sequence ID" value="KAL0128731.1"/>
    <property type="molecule type" value="Genomic_DNA"/>
</dbReference>
<accession>A0AAW2GPB3</accession>
<feature type="compositionally biased region" description="Basic residues" evidence="1">
    <location>
        <begin position="92"/>
        <end position="101"/>
    </location>
</feature>
<comment type="caution">
    <text evidence="2">The sequence shown here is derived from an EMBL/GenBank/DDBJ whole genome shotgun (WGS) entry which is preliminary data.</text>
</comment>
<name>A0AAW2GPB3_9HYME</name>
<dbReference type="AlphaFoldDB" id="A0AAW2GPB3"/>
<protein>
    <submittedName>
        <fullName evidence="2">Uncharacterized protein</fullName>
    </submittedName>
</protein>
<proteinExistence type="predicted"/>
<reference evidence="2 3" key="1">
    <citation type="submission" date="2023-03" db="EMBL/GenBank/DDBJ databases">
        <title>High recombination rates correlate with genetic variation in Cardiocondyla obscurior ants.</title>
        <authorList>
            <person name="Errbii M."/>
        </authorList>
    </citation>
    <scope>NUCLEOTIDE SEQUENCE [LARGE SCALE GENOMIC DNA]</scope>
    <source>
        <strain evidence="2">Alpha-2009</strain>
        <tissue evidence="2">Whole body</tissue>
    </source>
</reference>
<feature type="compositionally biased region" description="Polar residues" evidence="1">
    <location>
        <begin position="127"/>
        <end position="138"/>
    </location>
</feature>
<evidence type="ECO:0000256" key="1">
    <source>
        <dbReference type="SAM" id="MobiDB-lite"/>
    </source>
</evidence>
<evidence type="ECO:0000313" key="2">
    <source>
        <dbReference type="EMBL" id="KAL0128731.1"/>
    </source>
</evidence>
<feature type="compositionally biased region" description="Basic and acidic residues" evidence="1">
    <location>
        <begin position="143"/>
        <end position="155"/>
    </location>
</feature>
<keyword evidence="3" id="KW-1185">Reference proteome</keyword>
<gene>
    <name evidence="2" type="ORF">PUN28_003836</name>
</gene>